<sequence length="261" mass="28584">MSNSFRIEILGQRDASSAVTVDRSLPSPLAQIYSSSEWATFCDKINKALEPFEALKKKVLRMTMLSFGFGFGMFAIAAATIGISFGTGRGGFNIFPLFIVLGLLMVFVPAAVGCYTAKMAMEQSNIIKADLQRVVNEESERRYEVSFHLREEVYTTFEYHSGTEHRSGGYRPVQRSLYYIECVINNTVSAATVPLGAEVVETSYATPVAPSAFDTLAAETGASAGYGQKSAVERLQELEAVKGMLSENEYNQKRSAILATL</sequence>
<evidence type="ECO:0000256" key="1">
    <source>
        <dbReference type="SAM" id="Phobius"/>
    </source>
</evidence>
<keyword evidence="1" id="KW-1133">Transmembrane helix</keyword>
<dbReference type="EMBL" id="BLLK01000046">
    <property type="protein sequence ID" value="GFH52834.1"/>
    <property type="molecule type" value="Genomic_DNA"/>
</dbReference>
<comment type="caution">
    <text evidence="2">The sequence shown here is derived from an EMBL/GenBank/DDBJ whole genome shotgun (WGS) entry which is preliminary data.</text>
</comment>
<feature type="transmembrane region" description="Helical" evidence="1">
    <location>
        <begin position="94"/>
        <end position="117"/>
    </location>
</feature>
<name>A0AAD3H7I5_9STRA</name>
<evidence type="ECO:0000313" key="3">
    <source>
        <dbReference type="Proteomes" id="UP001054902"/>
    </source>
</evidence>
<protein>
    <submittedName>
        <fullName evidence="2">Uncharacterized protein</fullName>
    </submittedName>
</protein>
<accession>A0AAD3H7I5</accession>
<feature type="transmembrane region" description="Helical" evidence="1">
    <location>
        <begin position="65"/>
        <end position="88"/>
    </location>
</feature>
<proteinExistence type="predicted"/>
<evidence type="ECO:0000313" key="2">
    <source>
        <dbReference type="EMBL" id="GFH52834.1"/>
    </source>
</evidence>
<dbReference type="Proteomes" id="UP001054902">
    <property type="component" value="Unassembled WGS sequence"/>
</dbReference>
<dbReference type="AlphaFoldDB" id="A0AAD3H7I5"/>
<keyword evidence="1" id="KW-0812">Transmembrane</keyword>
<keyword evidence="1" id="KW-0472">Membrane</keyword>
<reference evidence="2 3" key="1">
    <citation type="journal article" date="2021" name="Sci. Rep.">
        <title>The genome of the diatom Chaetoceros tenuissimus carries an ancient integrated fragment of an extant virus.</title>
        <authorList>
            <person name="Hongo Y."/>
            <person name="Kimura K."/>
            <person name="Takaki Y."/>
            <person name="Yoshida Y."/>
            <person name="Baba S."/>
            <person name="Kobayashi G."/>
            <person name="Nagasaki K."/>
            <person name="Hano T."/>
            <person name="Tomaru Y."/>
        </authorList>
    </citation>
    <scope>NUCLEOTIDE SEQUENCE [LARGE SCALE GENOMIC DNA]</scope>
    <source>
        <strain evidence="2 3">NIES-3715</strain>
    </source>
</reference>
<organism evidence="2 3">
    <name type="scientific">Chaetoceros tenuissimus</name>
    <dbReference type="NCBI Taxonomy" id="426638"/>
    <lineage>
        <taxon>Eukaryota</taxon>
        <taxon>Sar</taxon>
        <taxon>Stramenopiles</taxon>
        <taxon>Ochrophyta</taxon>
        <taxon>Bacillariophyta</taxon>
        <taxon>Coscinodiscophyceae</taxon>
        <taxon>Chaetocerotophycidae</taxon>
        <taxon>Chaetocerotales</taxon>
        <taxon>Chaetocerotaceae</taxon>
        <taxon>Chaetoceros</taxon>
    </lineage>
</organism>
<gene>
    <name evidence="2" type="ORF">CTEN210_09310</name>
</gene>
<keyword evidence="3" id="KW-1185">Reference proteome</keyword>